<sequence>MTDNREDADRIFIRGRWGTNRYVYNPRNPIGRALIVGSLLFAVCGVFLLKYNPELLSGTDGWDGDELRSAVSVATTELAREAEFGPGTINYEDILQAHIAKHGRSSKEALTIALASEPPRSALYYGGTEHAYYSVTAKGTGTAFCLNVHATMRKMAMKYDSVIISVHDGACSAP</sequence>
<keyword evidence="1" id="KW-0812">Transmembrane</keyword>
<protein>
    <submittedName>
        <fullName evidence="2">Uncharacterized protein</fullName>
    </submittedName>
</protein>
<reference evidence="3" key="1">
    <citation type="submission" date="2016-11" db="EMBL/GenBank/DDBJ databases">
        <authorList>
            <person name="Jaros S."/>
            <person name="Januszkiewicz K."/>
            <person name="Wedrychowicz H."/>
        </authorList>
    </citation>
    <scope>NUCLEOTIDE SEQUENCE [LARGE SCALE GENOMIC DNA]</scope>
    <source>
        <strain evidence="3">CGMCC 4.3555</strain>
    </source>
</reference>
<name>A0A9X8QYH3_9ACTN</name>
<feature type="transmembrane region" description="Helical" evidence="1">
    <location>
        <begin position="30"/>
        <end position="49"/>
    </location>
</feature>
<keyword evidence="1" id="KW-1133">Transmembrane helix</keyword>
<keyword evidence="1" id="KW-0472">Membrane</keyword>
<evidence type="ECO:0000256" key="1">
    <source>
        <dbReference type="SAM" id="Phobius"/>
    </source>
</evidence>
<comment type="caution">
    <text evidence="2">The sequence shown here is derived from an EMBL/GenBank/DDBJ whole genome shotgun (WGS) entry which is preliminary data.</text>
</comment>
<proteinExistence type="predicted"/>
<evidence type="ECO:0000313" key="2">
    <source>
        <dbReference type="EMBL" id="SHN08045.1"/>
    </source>
</evidence>
<dbReference type="AlphaFoldDB" id="A0A9X8QYH3"/>
<dbReference type="RefSeq" id="WP_073448003.1">
    <property type="nucleotide sequence ID" value="NZ_FRBK01000019.1"/>
</dbReference>
<organism evidence="2 3">
    <name type="scientific">Streptomyces yunnanensis</name>
    <dbReference type="NCBI Taxonomy" id="156453"/>
    <lineage>
        <taxon>Bacteria</taxon>
        <taxon>Bacillati</taxon>
        <taxon>Actinomycetota</taxon>
        <taxon>Actinomycetes</taxon>
        <taxon>Kitasatosporales</taxon>
        <taxon>Streptomycetaceae</taxon>
        <taxon>Streptomyces</taxon>
    </lineage>
</organism>
<dbReference type="Proteomes" id="UP000184388">
    <property type="component" value="Unassembled WGS sequence"/>
</dbReference>
<dbReference type="EMBL" id="FRBK01000019">
    <property type="protein sequence ID" value="SHN08045.1"/>
    <property type="molecule type" value="Genomic_DNA"/>
</dbReference>
<accession>A0A9X8QYH3</accession>
<evidence type="ECO:0000313" key="3">
    <source>
        <dbReference type="Proteomes" id="UP000184388"/>
    </source>
</evidence>
<gene>
    <name evidence="2" type="ORF">SAMN05216268_11957</name>
</gene>